<organism evidence="2 3">
    <name type="scientific">Dryococelus australis</name>
    <dbReference type="NCBI Taxonomy" id="614101"/>
    <lineage>
        <taxon>Eukaryota</taxon>
        <taxon>Metazoa</taxon>
        <taxon>Ecdysozoa</taxon>
        <taxon>Arthropoda</taxon>
        <taxon>Hexapoda</taxon>
        <taxon>Insecta</taxon>
        <taxon>Pterygota</taxon>
        <taxon>Neoptera</taxon>
        <taxon>Polyneoptera</taxon>
        <taxon>Phasmatodea</taxon>
        <taxon>Verophasmatodea</taxon>
        <taxon>Anareolatae</taxon>
        <taxon>Phasmatidae</taxon>
        <taxon>Eurycanthinae</taxon>
        <taxon>Dryococelus</taxon>
    </lineage>
</organism>
<keyword evidence="3" id="KW-1185">Reference proteome</keyword>
<name>A0ABQ9HX51_9NEOP</name>
<evidence type="ECO:0000259" key="1">
    <source>
        <dbReference type="Pfam" id="PF14291"/>
    </source>
</evidence>
<dbReference type="PANTHER" id="PTHR45749:SF14">
    <property type="entry name" value="TTF-TYPE DOMAIN-CONTAINING PROTEIN"/>
    <property type="match status" value="1"/>
</dbReference>
<evidence type="ECO:0000313" key="2">
    <source>
        <dbReference type="EMBL" id="KAJ8888949.1"/>
    </source>
</evidence>
<sequence>MKYYAAVEAQLKREEFSLIVAETSDISGKEQVSINILSVDHEPFNKDKFFIGLYATASMTGESLFKVIKDALLRLYLNLDKLFGQCYDGDANMAGAKILYIHCAVHALDLAFVEINSIHSESYVMDSPKRRAVFSQIATDHSLTSSGPRPLCPTRVLILYPAVLDFLDILAYNRSHISPKARGLLDQLSQRNILFSIKITQIVFSPTKNLSTTL</sequence>
<dbReference type="Proteomes" id="UP001159363">
    <property type="component" value="Chromosome 3"/>
</dbReference>
<protein>
    <recommendedName>
        <fullName evidence="1">DUF4371 domain-containing protein</fullName>
    </recommendedName>
</protein>
<evidence type="ECO:0000313" key="3">
    <source>
        <dbReference type="Proteomes" id="UP001159363"/>
    </source>
</evidence>
<dbReference type="Pfam" id="PF14291">
    <property type="entry name" value="DUF4371"/>
    <property type="match status" value="1"/>
</dbReference>
<dbReference type="InterPro" id="IPR025398">
    <property type="entry name" value="DUF4371"/>
</dbReference>
<feature type="domain" description="DUF4371" evidence="1">
    <location>
        <begin position="11"/>
        <end position="95"/>
    </location>
</feature>
<accession>A0ABQ9HX51</accession>
<dbReference type="EMBL" id="JARBHB010000003">
    <property type="protein sequence ID" value="KAJ8888949.1"/>
    <property type="molecule type" value="Genomic_DNA"/>
</dbReference>
<proteinExistence type="predicted"/>
<comment type="caution">
    <text evidence="2">The sequence shown here is derived from an EMBL/GenBank/DDBJ whole genome shotgun (WGS) entry which is preliminary data.</text>
</comment>
<reference evidence="2 3" key="1">
    <citation type="submission" date="2023-02" db="EMBL/GenBank/DDBJ databases">
        <title>LHISI_Scaffold_Assembly.</title>
        <authorList>
            <person name="Stuart O.P."/>
            <person name="Cleave R."/>
            <person name="Magrath M.J.L."/>
            <person name="Mikheyev A.S."/>
        </authorList>
    </citation>
    <scope>NUCLEOTIDE SEQUENCE [LARGE SCALE GENOMIC DNA]</scope>
    <source>
        <strain evidence="2">Daus_M_001</strain>
        <tissue evidence="2">Leg muscle</tissue>
    </source>
</reference>
<gene>
    <name evidence="2" type="ORF">PR048_008443</name>
</gene>
<dbReference type="PANTHER" id="PTHR45749">
    <property type="match status" value="1"/>
</dbReference>